<dbReference type="EMBL" id="CP002059">
    <property type="protein sequence ID" value="ADI63304.1"/>
    <property type="molecule type" value="Genomic_DNA"/>
</dbReference>
<dbReference type="Proteomes" id="UP000001511">
    <property type="component" value="Chromosome"/>
</dbReference>
<dbReference type="AlphaFoldDB" id="D7E226"/>
<protein>
    <submittedName>
        <fullName evidence="1">Uncharacterized protein</fullName>
    </submittedName>
</protein>
<organism evidence="1 2">
    <name type="scientific">Nostoc azollae (strain 0708)</name>
    <name type="common">Anabaena azollae (strain 0708)</name>
    <dbReference type="NCBI Taxonomy" id="551115"/>
    <lineage>
        <taxon>Bacteria</taxon>
        <taxon>Bacillati</taxon>
        <taxon>Cyanobacteriota</taxon>
        <taxon>Cyanophyceae</taxon>
        <taxon>Nostocales</taxon>
        <taxon>Nostocaceae</taxon>
        <taxon>Trichormus</taxon>
    </lineage>
</organism>
<proteinExistence type="predicted"/>
<sequence>MLRCFDNPPLKGKLRANLRHSPKLLLEVSLHKGLVGRSFNTPPGVGRVESWHNIFPLCFKA</sequence>
<accession>D7E226</accession>
<evidence type="ECO:0000313" key="1">
    <source>
        <dbReference type="EMBL" id="ADI63304.1"/>
    </source>
</evidence>
<evidence type="ECO:0000313" key="2">
    <source>
        <dbReference type="Proteomes" id="UP000001511"/>
    </source>
</evidence>
<keyword evidence="2" id="KW-1185">Reference proteome</keyword>
<name>D7E226_NOSA0</name>
<reference evidence="1 2" key="1">
    <citation type="journal article" date="2010" name="PLoS ONE">
        <title>Genome erosion in a nitrogen-fixing vertically transmitted endosymbiotic multicellular cyanobacterium.</title>
        <authorList>
            <person name="Ran L."/>
            <person name="Larsson J."/>
            <person name="Vigil-Stenman T."/>
            <person name="Nylander J.A."/>
            <person name="Ininbergs K."/>
            <person name="Zheng W.W."/>
            <person name="Lapidus A."/>
            <person name="Lowry S."/>
            <person name="Haselkorn R."/>
            <person name="Bergman B."/>
        </authorList>
    </citation>
    <scope>NUCLEOTIDE SEQUENCE [LARGE SCALE GENOMIC DNA]</scope>
    <source>
        <strain evidence="1 2">0708</strain>
    </source>
</reference>
<gene>
    <name evidence="1" type="ordered locus">Aazo_0899</name>
</gene>
<dbReference type="HOGENOM" id="CLU_2918072_0_0_3"/>
<dbReference type="KEGG" id="naz:Aazo_0899"/>